<dbReference type="InterPro" id="IPR003793">
    <property type="entry name" value="UPF0166"/>
</dbReference>
<dbReference type="EMBL" id="CP043451">
    <property type="protein sequence ID" value="QEM06613.1"/>
    <property type="molecule type" value="Genomic_DNA"/>
</dbReference>
<dbReference type="AlphaFoldDB" id="A0AAE6JJK8"/>
<dbReference type="SUPFAM" id="SSF54913">
    <property type="entry name" value="GlnB-like"/>
    <property type="match status" value="1"/>
</dbReference>
<dbReference type="Pfam" id="PF02641">
    <property type="entry name" value="DUF190"/>
    <property type="match status" value="1"/>
</dbReference>
<gene>
    <name evidence="2" type="ORF">DIU31_025035</name>
</gene>
<sequence length="156" mass="18198">MSFTRTRLRLRKPINGGAISIRNLTNTGYHLKRKKMNDQPIIERSLGKIQIYVKPKEKIQATGLLHSLRSRQLYRELVKYAKDDRLMNASVYQTHHGYSMHGKIETSNVELGNQDLSLCVELIDEKEKLEAFCIKHAELLRGKMIVFKAVEFWEIK</sequence>
<dbReference type="Proteomes" id="UP000250557">
    <property type="component" value="Chromosome"/>
</dbReference>
<comment type="similarity">
    <text evidence="1">Belongs to the UPF0166 family.</text>
</comment>
<protein>
    <submittedName>
        <fullName evidence="2">DUF190 domain-containing protein</fullName>
    </submittedName>
</protein>
<accession>A0AAE6JJK8</accession>
<reference evidence="2 3" key="1">
    <citation type="submission" date="2019-08" db="EMBL/GenBank/DDBJ databases">
        <title>Comparative genome analysis confer to the adaptation heavy metal polluted environment.</title>
        <authorList>
            <person name="Li Y."/>
        </authorList>
    </citation>
    <scope>NUCLEOTIDE SEQUENCE [LARGE SCALE GENOMIC DNA]</scope>
    <source>
        <strain evidence="2 3">P2</strain>
    </source>
</reference>
<name>A0AAE6JJK8_9SPHI</name>
<evidence type="ECO:0000313" key="3">
    <source>
        <dbReference type="Proteomes" id="UP000250557"/>
    </source>
</evidence>
<evidence type="ECO:0000256" key="1">
    <source>
        <dbReference type="ARBA" id="ARBA00010554"/>
    </source>
</evidence>
<dbReference type="InterPro" id="IPR011322">
    <property type="entry name" value="N-reg_PII-like_a/b"/>
</dbReference>
<dbReference type="InterPro" id="IPR015867">
    <property type="entry name" value="N-reg_PII/ATP_PRibTrfase_C"/>
</dbReference>
<evidence type="ECO:0000313" key="2">
    <source>
        <dbReference type="EMBL" id="QEM06613.1"/>
    </source>
</evidence>
<dbReference type="Gene3D" id="3.30.70.120">
    <property type="match status" value="1"/>
</dbReference>
<organism evidence="2 3">
    <name type="scientific">Mucilaginibacter rubeus</name>
    <dbReference type="NCBI Taxonomy" id="2027860"/>
    <lineage>
        <taxon>Bacteria</taxon>
        <taxon>Pseudomonadati</taxon>
        <taxon>Bacteroidota</taxon>
        <taxon>Sphingobacteriia</taxon>
        <taxon>Sphingobacteriales</taxon>
        <taxon>Sphingobacteriaceae</taxon>
        <taxon>Mucilaginibacter</taxon>
    </lineage>
</organism>
<proteinExistence type="inferred from homology"/>